<name>A0ABT3FVI9_9BACT</name>
<dbReference type="PANTHER" id="PTHR43345">
    <property type="entry name" value="3-ISOPROPYLMALATE DEHYDRATASE SMALL SUBUNIT 2-RELATED-RELATED"/>
    <property type="match status" value="1"/>
</dbReference>
<dbReference type="Pfam" id="PF00694">
    <property type="entry name" value="Aconitase_C"/>
    <property type="match status" value="1"/>
</dbReference>
<dbReference type="Gene3D" id="3.20.19.10">
    <property type="entry name" value="Aconitase, domain 4"/>
    <property type="match status" value="1"/>
</dbReference>
<dbReference type="InterPro" id="IPR033940">
    <property type="entry name" value="IPMI_Swivel"/>
</dbReference>
<dbReference type="EC" id="4.2.1.33" evidence="6"/>
<keyword evidence="13" id="KW-1185">Reference proteome</keyword>
<dbReference type="InterPro" id="IPR015928">
    <property type="entry name" value="Aconitase/3IPM_dehydase_swvl"/>
</dbReference>
<evidence type="ECO:0000256" key="1">
    <source>
        <dbReference type="ARBA" id="ARBA00000491"/>
    </source>
</evidence>
<evidence type="ECO:0000259" key="11">
    <source>
        <dbReference type="Pfam" id="PF00694"/>
    </source>
</evidence>
<feature type="domain" description="Aconitase A/isopropylmalate dehydratase small subunit swivel" evidence="11">
    <location>
        <begin position="4"/>
        <end position="118"/>
    </location>
</feature>
<evidence type="ECO:0000313" key="12">
    <source>
        <dbReference type="EMBL" id="MCW1887580.1"/>
    </source>
</evidence>
<comment type="function">
    <text evidence="2">Catalyzes the isomerization between 2-isopropylmalate and 3-isopropylmalate, via the formation of 2-isopropylmaleate.</text>
</comment>
<dbReference type="InterPro" id="IPR004431">
    <property type="entry name" value="3-IsopropMal_deHydase_ssu"/>
</dbReference>
<proteinExistence type="inferred from homology"/>
<dbReference type="NCBIfam" id="TIGR00171">
    <property type="entry name" value="leuD"/>
    <property type="match status" value="1"/>
</dbReference>
<reference evidence="12 13" key="1">
    <citation type="submission" date="2022-10" db="EMBL/GenBank/DDBJ databases">
        <title>Luteolibacter flavescens strain MCCC 1K03193, whole genome shotgun sequencing project.</title>
        <authorList>
            <person name="Zhao G."/>
            <person name="Shen L."/>
        </authorList>
    </citation>
    <scope>NUCLEOTIDE SEQUENCE [LARGE SCALE GENOMIC DNA]</scope>
    <source>
        <strain evidence="12 13">MCCC 1K03193</strain>
    </source>
</reference>
<gene>
    <name evidence="12" type="primary">leuD</name>
    <name evidence="12" type="ORF">OKA04_22780</name>
</gene>
<comment type="pathway">
    <text evidence="3">Amino-acid biosynthesis; L-leucine biosynthesis; L-leucine from 3-methyl-2-oxobutanoate: step 2/4.</text>
</comment>
<evidence type="ECO:0000256" key="10">
    <source>
        <dbReference type="ARBA" id="ARBA00023304"/>
    </source>
</evidence>
<protein>
    <recommendedName>
        <fullName evidence="6">3-isopropylmalate dehydratase</fullName>
        <ecNumber evidence="6">4.2.1.33</ecNumber>
    </recommendedName>
</protein>
<dbReference type="InterPro" id="IPR000573">
    <property type="entry name" value="AconitaseA/IPMdHydase_ssu_swvl"/>
</dbReference>
<evidence type="ECO:0000256" key="7">
    <source>
        <dbReference type="ARBA" id="ARBA00022430"/>
    </source>
</evidence>
<comment type="similarity">
    <text evidence="4">Belongs to the LeuD family. LeuD type 1 subfamily.</text>
</comment>
<organism evidence="12 13">
    <name type="scientific">Luteolibacter flavescens</name>
    <dbReference type="NCBI Taxonomy" id="1859460"/>
    <lineage>
        <taxon>Bacteria</taxon>
        <taxon>Pseudomonadati</taxon>
        <taxon>Verrucomicrobiota</taxon>
        <taxon>Verrucomicrobiia</taxon>
        <taxon>Verrucomicrobiales</taxon>
        <taxon>Verrucomicrobiaceae</taxon>
        <taxon>Luteolibacter</taxon>
    </lineage>
</organism>
<comment type="catalytic activity">
    <reaction evidence="1">
        <text>(2R,3S)-3-isopropylmalate = (2S)-2-isopropylmalate</text>
        <dbReference type="Rhea" id="RHEA:32287"/>
        <dbReference type="ChEBI" id="CHEBI:1178"/>
        <dbReference type="ChEBI" id="CHEBI:35121"/>
        <dbReference type="EC" id="4.2.1.33"/>
    </reaction>
</comment>
<keyword evidence="8" id="KW-0028">Amino-acid biosynthesis</keyword>
<evidence type="ECO:0000256" key="6">
    <source>
        <dbReference type="ARBA" id="ARBA00011998"/>
    </source>
</evidence>
<dbReference type="GO" id="GO:0003861">
    <property type="term" value="F:3-isopropylmalate dehydratase activity"/>
    <property type="evidence" value="ECO:0007669"/>
    <property type="project" value="UniProtKB-EC"/>
</dbReference>
<evidence type="ECO:0000256" key="5">
    <source>
        <dbReference type="ARBA" id="ARBA00011271"/>
    </source>
</evidence>
<evidence type="ECO:0000256" key="2">
    <source>
        <dbReference type="ARBA" id="ARBA00002695"/>
    </source>
</evidence>
<keyword evidence="10" id="KW-0100">Branched-chain amino acid biosynthesis</keyword>
<comment type="subunit">
    <text evidence="5">Heterodimer of LeuC and LeuD.</text>
</comment>
<accession>A0ABT3FVI9</accession>
<dbReference type="RefSeq" id="WP_264503535.1">
    <property type="nucleotide sequence ID" value="NZ_JAPDDS010000019.1"/>
</dbReference>
<dbReference type="InterPro" id="IPR050075">
    <property type="entry name" value="LeuD"/>
</dbReference>
<dbReference type="PANTHER" id="PTHR43345:SF5">
    <property type="entry name" value="3-ISOPROPYLMALATE DEHYDRATASE SMALL SUBUNIT"/>
    <property type="match status" value="1"/>
</dbReference>
<dbReference type="SUPFAM" id="SSF52016">
    <property type="entry name" value="LeuD/IlvD-like"/>
    <property type="match status" value="1"/>
</dbReference>
<evidence type="ECO:0000256" key="9">
    <source>
        <dbReference type="ARBA" id="ARBA00023239"/>
    </source>
</evidence>
<evidence type="ECO:0000256" key="4">
    <source>
        <dbReference type="ARBA" id="ARBA00009845"/>
    </source>
</evidence>
<evidence type="ECO:0000256" key="8">
    <source>
        <dbReference type="ARBA" id="ARBA00022605"/>
    </source>
</evidence>
<evidence type="ECO:0000256" key="3">
    <source>
        <dbReference type="ARBA" id="ARBA00004729"/>
    </source>
</evidence>
<keyword evidence="9 12" id="KW-0456">Lyase</keyword>
<dbReference type="Proteomes" id="UP001207930">
    <property type="component" value="Unassembled WGS sequence"/>
</dbReference>
<dbReference type="NCBIfam" id="NF002458">
    <property type="entry name" value="PRK01641.1"/>
    <property type="match status" value="1"/>
</dbReference>
<evidence type="ECO:0000313" key="13">
    <source>
        <dbReference type="Proteomes" id="UP001207930"/>
    </source>
</evidence>
<dbReference type="EMBL" id="JAPDDS010000019">
    <property type="protein sequence ID" value="MCW1887580.1"/>
    <property type="molecule type" value="Genomic_DNA"/>
</dbReference>
<sequence>MALEKVTTVTGRAVFIPGADIDTDRIIPARFMKCVTFDGLGEFAFYDVRFDPTTGEKTDHPLNDERFDGATILLAGVNFGCGSSREHAPQSLSKYGFKAVVAESFAEIFFGNSTGLAMPCVMLTADEIDQLRQAVEADPAVEITLDLVKKRVRSSTGLDFGFNMPESARDALVAGRWDPIQELLDRESDIATKAKELHYV</sequence>
<comment type="caution">
    <text evidence="12">The sequence shown here is derived from an EMBL/GenBank/DDBJ whole genome shotgun (WGS) entry which is preliminary data.</text>
</comment>
<dbReference type="CDD" id="cd01577">
    <property type="entry name" value="IPMI_Swivel"/>
    <property type="match status" value="1"/>
</dbReference>
<keyword evidence="7" id="KW-0432">Leucine biosynthesis</keyword>